<keyword evidence="4" id="KW-1185">Reference proteome</keyword>
<proteinExistence type="predicted"/>
<dbReference type="Pfam" id="PF22691">
    <property type="entry name" value="Thiolase_C_1"/>
    <property type="match status" value="1"/>
</dbReference>
<dbReference type="Proteomes" id="UP000002199">
    <property type="component" value="Chromosome"/>
</dbReference>
<organism evidence="3 4">
    <name type="scientific">Archaeoglobus fulgidus (strain ATCC 49558 / DSM 4304 / JCM 9628 / NBRC 100126 / VC-16)</name>
    <dbReference type="NCBI Taxonomy" id="224325"/>
    <lineage>
        <taxon>Archaea</taxon>
        <taxon>Methanobacteriati</taxon>
        <taxon>Methanobacteriota</taxon>
        <taxon>Archaeoglobi</taxon>
        <taxon>Archaeoglobales</taxon>
        <taxon>Archaeoglobaceae</taxon>
        <taxon>Archaeoglobus</taxon>
    </lineage>
</organism>
<dbReference type="GO" id="GO:0008299">
    <property type="term" value="P:isoprenoid biosynthetic process"/>
    <property type="evidence" value="ECO:0007669"/>
    <property type="project" value="UniProtKB-KW"/>
</dbReference>
<evidence type="ECO:0000313" key="3">
    <source>
        <dbReference type="EMBL" id="AAB91030.1"/>
    </source>
</evidence>
<evidence type="ECO:0000259" key="2">
    <source>
        <dbReference type="Pfam" id="PF22691"/>
    </source>
</evidence>
<dbReference type="Gene3D" id="3.40.47.10">
    <property type="match status" value="1"/>
</dbReference>
<dbReference type="PaxDb" id="224325-AF_0201"/>
<reference evidence="3 4" key="1">
    <citation type="journal article" date="1997" name="Nature">
        <title>The complete genome sequence of the hyperthermophilic, sulphate-reducing archaeon Archaeoglobus fulgidus.</title>
        <authorList>
            <person name="Klenk H.P."/>
            <person name="Clayton R.A."/>
            <person name="Tomb J."/>
            <person name="White O."/>
            <person name="Nelson K.E."/>
            <person name="Ketchum K.A."/>
            <person name="Dodson R.J."/>
            <person name="Gwinn M."/>
            <person name="Hickey E.K."/>
            <person name="Peterson J.D."/>
            <person name="Richardson D.L."/>
            <person name="Kerlavage A.R."/>
            <person name="Graham D.E."/>
            <person name="Kyrpides N.C."/>
            <person name="Fleischmann R.D."/>
            <person name="Quackenbush J."/>
            <person name="Lee N.H."/>
            <person name="Sutton G.G."/>
            <person name="Gill S."/>
            <person name="Kirkness E.F."/>
            <person name="Dougherty B.A."/>
            <person name="McKenney K."/>
            <person name="Adams M.D."/>
            <person name="Loftus B."/>
            <person name="Peterson S."/>
            <person name="Reich C.I."/>
            <person name="McNeil L.K."/>
            <person name="Badger J.H."/>
            <person name="Glodek A."/>
            <person name="Zhou L."/>
            <person name="Overbeek R."/>
            <person name="Gocayne J.D."/>
            <person name="Weidman J.F."/>
            <person name="McDonald L."/>
            <person name="Utterback T."/>
            <person name="Cotton M.D."/>
            <person name="Spriggs T."/>
            <person name="Artiach P."/>
            <person name="Kaine B.P."/>
            <person name="Sykes S.M."/>
            <person name="Sadow P.W."/>
            <person name="D'Andrea K.P."/>
            <person name="Bowman C."/>
            <person name="Fujii C."/>
            <person name="Garland S.A."/>
            <person name="Mason T.M."/>
            <person name="Olsen G.J."/>
            <person name="Fraser C.M."/>
            <person name="Smith H.O."/>
            <person name="Woese C.R."/>
            <person name="Venter J.C."/>
        </authorList>
    </citation>
    <scope>NUCLEOTIDE SEQUENCE [LARGE SCALE GENOMIC DNA]</scope>
    <source>
        <strain evidence="4">ATCC 49558 / DSM 4304 / JCM 9628 / NBRC 100126 / VC-16</strain>
    </source>
</reference>
<dbReference type="GO" id="GO:0016747">
    <property type="term" value="F:acyltransferase activity, transferring groups other than amino-acyl groups"/>
    <property type="evidence" value="ECO:0007669"/>
    <property type="project" value="InterPro"/>
</dbReference>
<dbReference type="InterPro" id="IPR016039">
    <property type="entry name" value="Thiolase-like"/>
</dbReference>
<dbReference type="EnsemblBacteria" id="AAB91030">
    <property type="protein sequence ID" value="AAB91030"/>
    <property type="gene ID" value="AF_0201"/>
</dbReference>
<dbReference type="PIR" id="A69275">
    <property type="entry name" value="A69275"/>
</dbReference>
<keyword evidence="1" id="KW-0414">Isoprene biosynthesis</keyword>
<dbReference type="PANTHER" id="PTHR42870:SF7">
    <property type="entry name" value="ACETYL-COA C-ACETYLTRANSFERASE (ACETOACETYL-COA THIOLASE) (ACAB-3)"/>
    <property type="match status" value="1"/>
</dbReference>
<dbReference type="PANTHER" id="PTHR42870">
    <property type="entry name" value="ACETYL-COA C-ACETYLTRANSFERASE"/>
    <property type="match status" value="1"/>
</dbReference>
<dbReference type="HOGENOM" id="CLU_035425_2_2_2"/>
<protein>
    <submittedName>
        <fullName evidence="3">3-ketoacyl-CoA thiolase (AcaB-5)</fullName>
    </submittedName>
</protein>
<dbReference type="eggNOG" id="arCOG01278">
    <property type="taxonomic scope" value="Archaea"/>
</dbReference>
<dbReference type="PhylomeDB" id="O30038"/>
<feature type="domain" description="Thiolase C-terminal" evidence="2">
    <location>
        <begin position="261"/>
        <end position="366"/>
    </location>
</feature>
<name>O30038_ARCFU</name>
<dbReference type="STRING" id="224325.AF_0201"/>
<gene>
    <name evidence="3" type="ordered locus">AF_0201</name>
</gene>
<dbReference type="InterPro" id="IPR055140">
    <property type="entry name" value="Thiolase_C_2"/>
</dbReference>
<evidence type="ECO:0000256" key="1">
    <source>
        <dbReference type="ARBA" id="ARBA00023229"/>
    </source>
</evidence>
<sequence length="368" mass="40972">MRNLLRRCIRGDYLRIGIVGVGFSEFRIHEEPFYNVAFLAAKRALEDAGIERGEVDSFILGGYDNLGVGRTISNMYTAPAAGAYLRHEIRVSDDALFALPLAFMKVKSGSEITMLLAFGHSSETPIELVELQSLDPFFHRPFNLSLPVFFAMQSYAYRERYGVKEEKIAEVVVRMREKGAKNPRAYIREKVSVEDVLSSEVVSSPLRRLEMAEWCDGCVAFILAEETVARRLSDSPVWVSGLGWSAENYYFDRSLHDLPFVAKSAEMAFKMSGKERKDVEALEISDLTADYYCMILEALGFAETGRGWEFNGDVNFSGGALCTNAYGSTGAFLLASIVERIRKGEIECGMAQSMSGYAQKSCVAILEG</sequence>
<dbReference type="SUPFAM" id="SSF53901">
    <property type="entry name" value="Thiolase-like"/>
    <property type="match status" value="2"/>
</dbReference>
<evidence type="ECO:0000313" key="4">
    <source>
        <dbReference type="Proteomes" id="UP000002199"/>
    </source>
</evidence>
<accession>O30038</accession>
<dbReference type="InterPro" id="IPR002155">
    <property type="entry name" value="Thiolase"/>
</dbReference>
<dbReference type="KEGG" id="afu:AF_0201"/>
<dbReference type="CDD" id="cd00829">
    <property type="entry name" value="SCP-x_thiolase"/>
    <property type="match status" value="1"/>
</dbReference>
<dbReference type="EMBL" id="AE000782">
    <property type="protein sequence ID" value="AAB91030.1"/>
    <property type="molecule type" value="Genomic_DNA"/>
</dbReference>
<dbReference type="AlphaFoldDB" id="O30038"/>
<dbReference type="PIRSF" id="PIRSF000429">
    <property type="entry name" value="Ac-CoA_Ac_transf"/>
    <property type="match status" value="1"/>
</dbReference>